<dbReference type="EMBL" id="CM007657">
    <property type="protein sequence ID" value="ONH95926.1"/>
    <property type="molecule type" value="Genomic_DNA"/>
</dbReference>
<sequence length="75" mass="8518">MEIRLAFDNPKQPSNPFSFISSSLSKQPSNPFFLFRSGGFHPDPSIFFGYLLAFDRVCYFSLVFLASFFGSGRSF</sequence>
<protein>
    <submittedName>
        <fullName evidence="2">Uncharacterized protein</fullName>
    </submittedName>
</protein>
<evidence type="ECO:0000256" key="1">
    <source>
        <dbReference type="SAM" id="Phobius"/>
    </source>
</evidence>
<feature type="transmembrane region" description="Helical" evidence="1">
    <location>
        <begin position="47"/>
        <end position="69"/>
    </location>
</feature>
<reference evidence="2 3" key="1">
    <citation type="journal article" date="2013" name="Nat. Genet.">
        <title>The high-quality draft genome of peach (Prunus persica) identifies unique patterns of genetic diversity, domestication and genome evolution.</title>
        <authorList>
            <consortium name="International Peach Genome Initiative"/>
            <person name="Verde I."/>
            <person name="Abbott A.G."/>
            <person name="Scalabrin S."/>
            <person name="Jung S."/>
            <person name="Shu S."/>
            <person name="Marroni F."/>
            <person name="Zhebentyayeva T."/>
            <person name="Dettori M.T."/>
            <person name="Grimwood J."/>
            <person name="Cattonaro F."/>
            <person name="Zuccolo A."/>
            <person name="Rossini L."/>
            <person name="Jenkins J."/>
            <person name="Vendramin E."/>
            <person name="Meisel L.A."/>
            <person name="Decroocq V."/>
            <person name="Sosinski B."/>
            <person name="Prochnik S."/>
            <person name="Mitros T."/>
            <person name="Policriti A."/>
            <person name="Cipriani G."/>
            <person name="Dondini L."/>
            <person name="Ficklin S."/>
            <person name="Goodstein D.M."/>
            <person name="Xuan P."/>
            <person name="Del Fabbro C."/>
            <person name="Aramini V."/>
            <person name="Copetti D."/>
            <person name="Gonzalez S."/>
            <person name="Horner D.S."/>
            <person name="Falchi R."/>
            <person name="Lucas S."/>
            <person name="Mica E."/>
            <person name="Maldonado J."/>
            <person name="Lazzari B."/>
            <person name="Bielenberg D."/>
            <person name="Pirona R."/>
            <person name="Miculan M."/>
            <person name="Barakat A."/>
            <person name="Testolin R."/>
            <person name="Stella A."/>
            <person name="Tartarini S."/>
            <person name="Tonutti P."/>
            <person name="Arus P."/>
            <person name="Orellana A."/>
            <person name="Wells C."/>
            <person name="Main D."/>
            <person name="Vizzotto G."/>
            <person name="Silva H."/>
            <person name="Salamini F."/>
            <person name="Schmutz J."/>
            <person name="Morgante M."/>
            <person name="Rokhsar D.S."/>
        </authorList>
    </citation>
    <scope>NUCLEOTIDE SEQUENCE [LARGE SCALE GENOMIC DNA]</scope>
    <source>
        <strain evidence="3">cv. Nemared</strain>
    </source>
</reference>
<name>A0A251N9C2_PRUPE</name>
<keyword evidence="1" id="KW-1133">Transmembrane helix</keyword>
<keyword evidence="1" id="KW-0472">Membrane</keyword>
<dbReference type="Proteomes" id="UP000006882">
    <property type="component" value="Chromosome G7"/>
</dbReference>
<keyword evidence="3" id="KW-1185">Reference proteome</keyword>
<keyword evidence="1" id="KW-0812">Transmembrane</keyword>
<gene>
    <name evidence="2" type="ORF">PRUPE_7G096600</name>
</gene>
<evidence type="ECO:0000313" key="2">
    <source>
        <dbReference type="EMBL" id="ONH95926.1"/>
    </source>
</evidence>
<dbReference type="Gramene" id="ONH95926">
    <property type="protein sequence ID" value="ONH95926"/>
    <property type="gene ID" value="PRUPE_7G096600"/>
</dbReference>
<proteinExistence type="predicted"/>
<organism evidence="2 3">
    <name type="scientific">Prunus persica</name>
    <name type="common">Peach</name>
    <name type="synonym">Amygdalus persica</name>
    <dbReference type="NCBI Taxonomy" id="3760"/>
    <lineage>
        <taxon>Eukaryota</taxon>
        <taxon>Viridiplantae</taxon>
        <taxon>Streptophyta</taxon>
        <taxon>Embryophyta</taxon>
        <taxon>Tracheophyta</taxon>
        <taxon>Spermatophyta</taxon>
        <taxon>Magnoliopsida</taxon>
        <taxon>eudicotyledons</taxon>
        <taxon>Gunneridae</taxon>
        <taxon>Pentapetalae</taxon>
        <taxon>rosids</taxon>
        <taxon>fabids</taxon>
        <taxon>Rosales</taxon>
        <taxon>Rosaceae</taxon>
        <taxon>Amygdaloideae</taxon>
        <taxon>Amygdaleae</taxon>
        <taxon>Prunus</taxon>
    </lineage>
</organism>
<accession>A0A251N9C2</accession>
<evidence type="ECO:0000313" key="3">
    <source>
        <dbReference type="Proteomes" id="UP000006882"/>
    </source>
</evidence>
<dbReference type="AlphaFoldDB" id="A0A251N9C2"/>